<dbReference type="EMBL" id="QBMP01000401">
    <property type="protein sequence ID" value="PZO43618.1"/>
    <property type="molecule type" value="Genomic_DNA"/>
</dbReference>
<evidence type="ECO:0000313" key="1">
    <source>
        <dbReference type="EMBL" id="PZO43618.1"/>
    </source>
</evidence>
<accession>A0A2W4YKX2</accession>
<dbReference type="AlphaFoldDB" id="A0A2W4YKX2"/>
<proteinExistence type="predicted"/>
<evidence type="ECO:0000313" key="2">
    <source>
        <dbReference type="Proteomes" id="UP000249794"/>
    </source>
</evidence>
<sequence length="320" mass="34649">MSTSFDPLTIGPGSSNRVKPERLFYAPGVLLDAPDLVAEQLYHRGRLARSLAYLHGSGTVSGLKVLFQSAVEPGGTAPADPENPAETSQTYPDGREARILVQPGLAIDRLGRQIEVPGPACLRLQPWLQEQTAPQLQQATHPQTGDADTPISLVDSPNAIAVGPTNRGIVADVFIRFQICEAGGRTPAFGAGNFDSTNANVPARLRDGYELSLVLRPEATEDLAIKLPANPWASANNLTELQQTIFDTWQETTADWDPQNRPEPRAEHTTDQDATAVFLARLLIVPTEIETAPTVQVDNYSREFVYPTGAVARRLDLTPA</sequence>
<comment type="caution">
    <text evidence="1">The sequence shown here is derived from an EMBL/GenBank/DDBJ whole genome shotgun (WGS) entry which is preliminary data.</text>
</comment>
<reference evidence="2" key="1">
    <citation type="submission" date="2018-04" db="EMBL/GenBank/DDBJ databases">
        <authorList>
            <person name="Cornet L."/>
        </authorList>
    </citation>
    <scope>NUCLEOTIDE SEQUENCE [LARGE SCALE GENOMIC DNA]</scope>
</reference>
<name>A0A2W4YKX2_9CYAN</name>
<dbReference type="Proteomes" id="UP000249794">
    <property type="component" value="Unassembled WGS sequence"/>
</dbReference>
<gene>
    <name evidence="1" type="ORF">DCF15_22485</name>
</gene>
<organism evidence="1 2">
    <name type="scientific">Phormidesmis priestleyi</name>
    <dbReference type="NCBI Taxonomy" id="268141"/>
    <lineage>
        <taxon>Bacteria</taxon>
        <taxon>Bacillati</taxon>
        <taxon>Cyanobacteriota</taxon>
        <taxon>Cyanophyceae</taxon>
        <taxon>Leptolyngbyales</taxon>
        <taxon>Leptolyngbyaceae</taxon>
        <taxon>Phormidesmis</taxon>
    </lineage>
</organism>
<reference evidence="1 2" key="2">
    <citation type="submission" date="2018-06" db="EMBL/GenBank/DDBJ databases">
        <title>Metagenomic assembly of (sub)arctic Cyanobacteria and their associated microbiome from non-axenic cultures.</title>
        <authorList>
            <person name="Baurain D."/>
        </authorList>
    </citation>
    <scope>NUCLEOTIDE SEQUENCE [LARGE SCALE GENOMIC DNA]</scope>
    <source>
        <strain evidence="1">ULC027bin1</strain>
    </source>
</reference>
<protein>
    <submittedName>
        <fullName evidence="1">Uncharacterized protein</fullName>
    </submittedName>
</protein>